<dbReference type="InterPro" id="IPR011049">
    <property type="entry name" value="Serralysin-like_metalloprot_C"/>
</dbReference>
<dbReference type="RefSeq" id="WP_371832407.1">
    <property type="nucleotide sequence ID" value="NZ_JANFFA010000029.1"/>
</dbReference>
<evidence type="ECO:0000313" key="2">
    <source>
        <dbReference type="Proteomes" id="UP001227162"/>
    </source>
</evidence>
<dbReference type="SUPFAM" id="SSF51120">
    <property type="entry name" value="beta-Roll"/>
    <property type="match status" value="1"/>
</dbReference>
<dbReference type="InterPro" id="IPR001343">
    <property type="entry name" value="Hemolysn_Ca-bd"/>
</dbReference>
<sequence>GNDRIIGRLGDDTLTGGNGADTFVFTTGFEADTVQDYETGIDTLQLSSGLWSGTLTAAQVVSSFATDTGTDVVFDFGGGNIITLVDVATTTGLEGDILIV</sequence>
<dbReference type="InterPro" id="IPR018511">
    <property type="entry name" value="Hemolysin-typ_Ca-bd_CS"/>
</dbReference>
<dbReference type="Pfam" id="PF00353">
    <property type="entry name" value="HemolysinCabind"/>
    <property type="match status" value="1"/>
</dbReference>
<gene>
    <name evidence="1" type="ORF">NOI20_17850</name>
</gene>
<comment type="caution">
    <text evidence="1">The sequence shown here is derived from an EMBL/GenBank/DDBJ whole genome shotgun (WGS) entry which is preliminary data.</text>
</comment>
<protein>
    <submittedName>
        <fullName evidence="1">Peptidase</fullName>
    </submittedName>
</protein>
<name>A0AAJ1UGX4_9RHOB</name>
<dbReference type="AlphaFoldDB" id="A0AAJ1UGX4"/>
<dbReference type="Gene3D" id="2.150.10.10">
    <property type="entry name" value="Serralysin-like metalloprotease, C-terminal"/>
    <property type="match status" value="1"/>
</dbReference>
<dbReference type="Proteomes" id="UP001227162">
    <property type="component" value="Unassembled WGS sequence"/>
</dbReference>
<dbReference type="GO" id="GO:0005615">
    <property type="term" value="C:extracellular space"/>
    <property type="evidence" value="ECO:0007669"/>
    <property type="project" value="InterPro"/>
</dbReference>
<accession>A0AAJ1UGX4</accession>
<evidence type="ECO:0000313" key="1">
    <source>
        <dbReference type="EMBL" id="MDQ2095982.1"/>
    </source>
</evidence>
<organism evidence="1 2">
    <name type="scientific">Rhodalgimonas zhirmunskyi</name>
    <dbReference type="NCBI Taxonomy" id="2964767"/>
    <lineage>
        <taxon>Bacteria</taxon>
        <taxon>Pseudomonadati</taxon>
        <taxon>Pseudomonadota</taxon>
        <taxon>Alphaproteobacteria</taxon>
        <taxon>Rhodobacterales</taxon>
        <taxon>Roseobacteraceae</taxon>
        <taxon>Rhodalgimonas</taxon>
    </lineage>
</organism>
<dbReference type="PROSITE" id="PS00330">
    <property type="entry name" value="HEMOLYSIN_CALCIUM"/>
    <property type="match status" value="1"/>
</dbReference>
<reference evidence="1" key="2">
    <citation type="submission" date="2023-04" db="EMBL/GenBank/DDBJ databases">
        <title>'Rhodoalgimonas zhirmunskyi' gen. nov., isolated from a red alga.</title>
        <authorList>
            <person name="Nedashkovskaya O.I."/>
            <person name="Otstavnykh N.Y."/>
            <person name="Bystritskaya E.P."/>
            <person name="Balabanova L.A."/>
            <person name="Isaeva M.P."/>
        </authorList>
    </citation>
    <scope>NUCLEOTIDE SEQUENCE</scope>
    <source>
        <strain evidence="1">10Alg 79</strain>
    </source>
</reference>
<dbReference type="GO" id="GO:0005509">
    <property type="term" value="F:calcium ion binding"/>
    <property type="evidence" value="ECO:0007669"/>
    <property type="project" value="InterPro"/>
</dbReference>
<reference evidence="1" key="1">
    <citation type="submission" date="2022-07" db="EMBL/GenBank/DDBJ databases">
        <authorList>
            <person name="Otstavnykh N."/>
            <person name="Isaeva M."/>
            <person name="Bystritskaya E."/>
        </authorList>
    </citation>
    <scope>NUCLEOTIDE SEQUENCE</scope>
    <source>
        <strain evidence="1">10Alg 79</strain>
    </source>
</reference>
<feature type="non-terminal residue" evidence="1">
    <location>
        <position position="1"/>
    </location>
</feature>
<dbReference type="EMBL" id="JANFFA010000029">
    <property type="protein sequence ID" value="MDQ2095982.1"/>
    <property type="molecule type" value="Genomic_DNA"/>
</dbReference>
<proteinExistence type="predicted"/>
<keyword evidence="2" id="KW-1185">Reference proteome</keyword>